<dbReference type="InterPro" id="IPR037135">
    <property type="entry name" value="DUF1653-like_dom_sf"/>
</dbReference>
<dbReference type="RefSeq" id="WP_063260089.1">
    <property type="nucleotide sequence ID" value="NZ_LJKE01000020.1"/>
</dbReference>
<reference evidence="2 3" key="1">
    <citation type="submission" date="2015-09" db="EMBL/GenBank/DDBJ databases">
        <title>Bacillus cereus food isolates.</title>
        <authorList>
            <person name="Boekhorst J."/>
        </authorList>
    </citation>
    <scope>NUCLEOTIDE SEQUENCE [LARGE SCALE GENOMIC DNA]</scope>
    <source>
        <strain evidence="2 3">B4088</strain>
    </source>
</reference>
<gene>
    <name evidence="2" type="ORF">B4088_0919</name>
</gene>
<dbReference type="Pfam" id="PF07866">
    <property type="entry name" value="DUF1653"/>
    <property type="match status" value="1"/>
</dbReference>
<dbReference type="Proteomes" id="UP000076482">
    <property type="component" value="Unassembled WGS sequence"/>
</dbReference>
<feature type="domain" description="DUF1653" evidence="1">
    <location>
        <begin position="8"/>
        <end position="64"/>
    </location>
</feature>
<dbReference type="Gene3D" id="2.30.30.320">
    <property type="entry name" value="DUF1653-like domain"/>
    <property type="match status" value="1"/>
</dbReference>
<dbReference type="InterPro" id="IPR023387">
    <property type="entry name" value="DUF1653-like_dom"/>
</dbReference>
<proteinExistence type="predicted"/>
<evidence type="ECO:0000259" key="1">
    <source>
        <dbReference type="Pfam" id="PF07866"/>
    </source>
</evidence>
<organism evidence="2 3">
    <name type="scientific">Bacillus cereus</name>
    <dbReference type="NCBI Taxonomy" id="1396"/>
    <lineage>
        <taxon>Bacteria</taxon>
        <taxon>Bacillati</taxon>
        <taxon>Bacillota</taxon>
        <taxon>Bacilli</taxon>
        <taxon>Bacillales</taxon>
        <taxon>Bacillaceae</taxon>
        <taxon>Bacillus</taxon>
        <taxon>Bacillus cereus group</taxon>
    </lineage>
</organism>
<name>A0A164QE55_BACCE</name>
<sequence>MKPKDILEHHSSKLYRVLFRATDTASGEVVVIYQALYNMRIFARPIYMFDNQIQKPDGLVPRFKVIAKDDAFLLSYWTEKLLSAEVTVLHTEKQIEMQLKEGVNGFYVKAI</sequence>
<dbReference type="EMBL" id="LJKE01000020">
    <property type="protein sequence ID" value="KZD71189.1"/>
    <property type="molecule type" value="Genomic_DNA"/>
</dbReference>
<evidence type="ECO:0000313" key="3">
    <source>
        <dbReference type="Proteomes" id="UP000076482"/>
    </source>
</evidence>
<comment type="caution">
    <text evidence="2">The sequence shown here is derived from an EMBL/GenBank/DDBJ whole genome shotgun (WGS) entry which is preliminary data.</text>
</comment>
<dbReference type="PATRIC" id="fig|1396.535.peg.988"/>
<dbReference type="AlphaFoldDB" id="A0A164QE55"/>
<protein>
    <recommendedName>
        <fullName evidence="1">DUF1653 domain-containing protein</fullName>
    </recommendedName>
</protein>
<accession>A0A164QE55</accession>
<evidence type="ECO:0000313" key="2">
    <source>
        <dbReference type="EMBL" id="KZD71189.1"/>
    </source>
</evidence>